<protein>
    <submittedName>
        <fullName evidence="5">LPXTG-motif cell wall anchor domain-containing protein</fullName>
    </submittedName>
</protein>
<reference evidence="4" key="1">
    <citation type="journal article" date="2014" name="Int. J. Syst. Evol. Microbiol.">
        <title>Complete genome of a new Firmicutes species belonging to the dominant human colonic microbiota ('Ruminococcus bicirculans') reveals two chromosomes and a selective capacity to utilize plant glucans.</title>
        <authorList>
            <consortium name="NISC Comparative Sequencing Program"/>
            <person name="Wegmann U."/>
            <person name="Louis P."/>
            <person name="Goesmann A."/>
            <person name="Henrissat B."/>
            <person name="Duncan S.H."/>
            <person name="Flint H.J."/>
        </authorList>
    </citation>
    <scope>NUCLEOTIDE SEQUENCE</scope>
    <source>
        <strain evidence="4">CCM 4175</strain>
    </source>
</reference>
<evidence type="ECO:0000256" key="2">
    <source>
        <dbReference type="SAM" id="MobiDB-lite"/>
    </source>
</evidence>
<keyword evidence="1" id="KW-0732">Signal</keyword>
<sequence length="392" mass="41597">MANKKSKSSTRFDFLPNKQNKYSIRKFTVGTASILVGATLVFGAYNDAQAEELDGKTTEAASTTDEEASLDEATATEADAPVAEETTTEETTTEETAPAEETTTEEAATEEAADTPAVEEEATEETAPVEETTTEEATTEEATSATPVKPANEVKAADPVETPAATTEAVAPAETTPATTATETTPETPSNTPAEVPATDIETVQDETTAADYLATEKNISTEEANKIASNLNANLTEVTPEALQQAIVDYLANEQNKYNVDGTLAAVREETALTNEDVVTEEPVAATMLRSVPTATRAADDTVATSTRAQDSQLQKDAQTGAIYAPGTEGQKQSYAGKAWVYREGNISSFNDKEPLANAKVYLQWVNGKGFVSPVYYTTTNPDGSYVFDLS</sequence>
<name>A0A240CAU0_9STAP</name>
<reference evidence="7" key="3">
    <citation type="journal article" date="2019" name="Int. J. Syst. Evol. Microbiol.">
        <title>The Global Catalogue of Microorganisms (GCM) 10K type strain sequencing project: providing services to taxonomists for standard genome sequencing and annotation.</title>
        <authorList>
            <consortium name="The Broad Institute Genomics Platform"/>
            <consortium name="The Broad Institute Genome Sequencing Center for Infectious Disease"/>
            <person name="Wu L."/>
            <person name="Ma J."/>
        </authorList>
    </citation>
    <scope>NUCLEOTIDE SEQUENCE [LARGE SCALE GENOMIC DNA]</scope>
    <source>
        <strain evidence="7">CCM 4175</strain>
    </source>
</reference>
<dbReference type="InterPro" id="IPR005877">
    <property type="entry name" value="YSIRK_signal_dom"/>
</dbReference>
<evidence type="ECO:0000313" key="5">
    <source>
        <dbReference type="EMBL" id="SNW04356.1"/>
    </source>
</evidence>
<gene>
    <name evidence="5" type="primary">spsF</name>
    <name evidence="4" type="ORF">GCM10007183_18650</name>
    <name evidence="5" type="ORF">SAMEA4412661_01950</name>
</gene>
<feature type="region of interest" description="Disordered" evidence="2">
    <location>
        <begin position="52"/>
        <end position="203"/>
    </location>
</feature>
<evidence type="ECO:0000313" key="4">
    <source>
        <dbReference type="EMBL" id="GGA94757.1"/>
    </source>
</evidence>
<dbReference type="Proteomes" id="UP000652995">
    <property type="component" value="Unassembled WGS sequence"/>
</dbReference>
<evidence type="ECO:0000313" key="6">
    <source>
        <dbReference type="Proteomes" id="UP000243706"/>
    </source>
</evidence>
<reference evidence="4" key="4">
    <citation type="submission" date="2024-05" db="EMBL/GenBank/DDBJ databases">
        <authorList>
            <person name="Sun Q."/>
            <person name="Sedlacek I."/>
        </authorList>
    </citation>
    <scope>NUCLEOTIDE SEQUENCE</scope>
    <source>
        <strain evidence="4">CCM 4175</strain>
    </source>
</reference>
<keyword evidence="7" id="KW-1185">Reference proteome</keyword>
<feature type="domain" description="YSIRK Gram-positive signal peptide" evidence="3">
    <location>
        <begin position="17"/>
        <end position="42"/>
    </location>
</feature>
<dbReference type="NCBIfam" id="TIGR01168">
    <property type="entry name" value="YSIRK_signal"/>
    <property type="match status" value="1"/>
</dbReference>
<dbReference type="KEGG" id="smus:C7J88_06385"/>
<organism evidence="5 6">
    <name type="scientific">Staphylococcus muscae</name>
    <dbReference type="NCBI Taxonomy" id="1294"/>
    <lineage>
        <taxon>Bacteria</taxon>
        <taxon>Bacillati</taxon>
        <taxon>Bacillota</taxon>
        <taxon>Bacilli</taxon>
        <taxon>Bacillales</taxon>
        <taxon>Staphylococcaceae</taxon>
        <taxon>Staphylococcus</taxon>
    </lineage>
</organism>
<dbReference type="Proteomes" id="UP000243706">
    <property type="component" value="Chromosome 1"/>
</dbReference>
<proteinExistence type="predicted"/>
<feature type="compositionally biased region" description="Acidic residues" evidence="2">
    <location>
        <begin position="102"/>
        <end position="139"/>
    </location>
</feature>
<feature type="compositionally biased region" description="Low complexity" evidence="2">
    <location>
        <begin position="157"/>
        <end position="195"/>
    </location>
</feature>
<dbReference type="EMBL" id="LT906464">
    <property type="protein sequence ID" value="SNW04356.1"/>
    <property type="molecule type" value="Genomic_DNA"/>
</dbReference>
<evidence type="ECO:0000313" key="7">
    <source>
        <dbReference type="Proteomes" id="UP000652995"/>
    </source>
</evidence>
<evidence type="ECO:0000256" key="1">
    <source>
        <dbReference type="ARBA" id="ARBA00022729"/>
    </source>
</evidence>
<feature type="compositionally biased region" description="Low complexity" evidence="2">
    <location>
        <begin position="71"/>
        <end position="85"/>
    </location>
</feature>
<evidence type="ECO:0000259" key="3">
    <source>
        <dbReference type="Pfam" id="PF04650"/>
    </source>
</evidence>
<accession>A0A240CAU0</accession>
<reference evidence="5 6" key="2">
    <citation type="submission" date="2017-06" db="EMBL/GenBank/DDBJ databases">
        <authorList>
            <consortium name="Pathogen Informatics"/>
        </authorList>
    </citation>
    <scope>NUCLEOTIDE SEQUENCE [LARGE SCALE GENOMIC DNA]</scope>
    <source>
        <strain evidence="5 6">NCTC13833</strain>
    </source>
</reference>
<dbReference type="OrthoDB" id="2414488at2"/>
<dbReference type="Pfam" id="PF04650">
    <property type="entry name" value="YSIRK_signal"/>
    <property type="match status" value="1"/>
</dbReference>
<dbReference type="AlphaFoldDB" id="A0A240CAU0"/>
<dbReference type="EMBL" id="BMCB01000013">
    <property type="protein sequence ID" value="GGA94757.1"/>
    <property type="molecule type" value="Genomic_DNA"/>
</dbReference>